<feature type="domain" description="Solute-binding protein family 5" evidence="5">
    <location>
        <begin position="72"/>
        <end position="450"/>
    </location>
</feature>
<gene>
    <name evidence="6" type="ORF">C5750_16275</name>
</gene>
<dbReference type="SUPFAM" id="SSF53850">
    <property type="entry name" value="Periplasmic binding protein-like II"/>
    <property type="match status" value="1"/>
</dbReference>
<dbReference type="GO" id="GO:0042938">
    <property type="term" value="P:dipeptide transport"/>
    <property type="evidence" value="ECO:0007669"/>
    <property type="project" value="TreeGrafter"/>
</dbReference>
<dbReference type="InterPro" id="IPR000914">
    <property type="entry name" value="SBP_5_dom"/>
</dbReference>
<feature type="chain" id="PRO_5015724240" evidence="4">
    <location>
        <begin position="24"/>
        <end position="532"/>
    </location>
</feature>
<accession>A0A2S9JHP9</accession>
<dbReference type="InterPro" id="IPR023765">
    <property type="entry name" value="SBP_5_CS"/>
</dbReference>
<dbReference type="InterPro" id="IPR039424">
    <property type="entry name" value="SBP_5"/>
</dbReference>
<dbReference type="PIRSF" id="PIRSF002741">
    <property type="entry name" value="MppA"/>
    <property type="match status" value="1"/>
</dbReference>
<comment type="subcellular location">
    <subcellularLocation>
        <location evidence="1">Periplasm</location>
    </subcellularLocation>
</comment>
<dbReference type="FunFam" id="3.40.190.10:FF:000036">
    <property type="entry name" value="Dipeptide ABC transporter, substrate-binding protein"/>
    <property type="match status" value="1"/>
</dbReference>
<name>A0A2S9JHP9_9HYPH</name>
<dbReference type="InterPro" id="IPR030678">
    <property type="entry name" value="Peptide/Ni-bd"/>
</dbReference>
<comment type="caution">
    <text evidence="6">The sequence shown here is derived from an EMBL/GenBank/DDBJ whole genome shotgun (WGS) entry which is preliminary data.</text>
</comment>
<keyword evidence="3 4" id="KW-0732">Signal</keyword>
<dbReference type="Pfam" id="PF00496">
    <property type="entry name" value="SBP_bac_5"/>
    <property type="match status" value="1"/>
</dbReference>
<dbReference type="PANTHER" id="PTHR30290">
    <property type="entry name" value="PERIPLASMIC BINDING COMPONENT OF ABC TRANSPORTER"/>
    <property type="match status" value="1"/>
</dbReference>
<evidence type="ECO:0000313" key="7">
    <source>
        <dbReference type="Proteomes" id="UP000238563"/>
    </source>
</evidence>
<dbReference type="Proteomes" id="UP000238563">
    <property type="component" value="Unassembled WGS sequence"/>
</dbReference>
<keyword evidence="7" id="KW-1185">Reference proteome</keyword>
<comment type="similarity">
    <text evidence="2">Belongs to the bacterial solute-binding protein 5 family.</text>
</comment>
<evidence type="ECO:0000256" key="4">
    <source>
        <dbReference type="SAM" id="SignalP"/>
    </source>
</evidence>
<evidence type="ECO:0000256" key="3">
    <source>
        <dbReference type="ARBA" id="ARBA00022729"/>
    </source>
</evidence>
<dbReference type="GO" id="GO:1904680">
    <property type="term" value="F:peptide transmembrane transporter activity"/>
    <property type="evidence" value="ECO:0007669"/>
    <property type="project" value="TreeGrafter"/>
</dbReference>
<reference evidence="6 7" key="1">
    <citation type="submission" date="2018-02" db="EMBL/GenBank/DDBJ databases">
        <title>The draft genome of Phyllobacterium myrsinacearum DSM5892.</title>
        <authorList>
            <person name="Li L."/>
            <person name="Liu L."/>
            <person name="Zhang X."/>
            <person name="Wang T."/>
        </authorList>
    </citation>
    <scope>NUCLEOTIDE SEQUENCE [LARGE SCALE GENOMIC DNA]</scope>
    <source>
        <strain evidence="6 7">DSM 5892</strain>
    </source>
</reference>
<dbReference type="PROSITE" id="PS01040">
    <property type="entry name" value="SBP_BACTERIAL_5"/>
    <property type="match status" value="1"/>
</dbReference>
<dbReference type="Gene3D" id="3.40.190.10">
    <property type="entry name" value="Periplasmic binding protein-like II"/>
    <property type="match status" value="1"/>
</dbReference>
<dbReference type="PANTHER" id="PTHR30290:SF38">
    <property type="entry name" value="D,D-DIPEPTIDE-BINDING PERIPLASMIC PROTEIN DDPA-RELATED"/>
    <property type="match status" value="1"/>
</dbReference>
<organism evidence="6 7">
    <name type="scientific">Phyllobacterium myrsinacearum</name>
    <dbReference type="NCBI Taxonomy" id="28101"/>
    <lineage>
        <taxon>Bacteria</taxon>
        <taxon>Pseudomonadati</taxon>
        <taxon>Pseudomonadota</taxon>
        <taxon>Alphaproteobacteria</taxon>
        <taxon>Hyphomicrobiales</taxon>
        <taxon>Phyllobacteriaceae</taxon>
        <taxon>Phyllobacterium</taxon>
    </lineage>
</organism>
<proteinExistence type="inferred from homology"/>
<dbReference type="OrthoDB" id="9803988at2"/>
<evidence type="ECO:0000313" key="6">
    <source>
        <dbReference type="EMBL" id="PRD52531.1"/>
    </source>
</evidence>
<dbReference type="CDD" id="cd08493">
    <property type="entry name" value="PBP2_DppA_like"/>
    <property type="match status" value="1"/>
</dbReference>
<evidence type="ECO:0000256" key="2">
    <source>
        <dbReference type="ARBA" id="ARBA00005695"/>
    </source>
</evidence>
<evidence type="ECO:0000256" key="1">
    <source>
        <dbReference type="ARBA" id="ARBA00004418"/>
    </source>
</evidence>
<dbReference type="Gene3D" id="3.90.76.10">
    <property type="entry name" value="Dipeptide-binding Protein, Domain 1"/>
    <property type="match status" value="1"/>
</dbReference>
<dbReference type="GO" id="GO:0030288">
    <property type="term" value="C:outer membrane-bounded periplasmic space"/>
    <property type="evidence" value="ECO:0007669"/>
    <property type="project" value="TreeGrafter"/>
</dbReference>
<dbReference type="EMBL" id="PVBT01000004">
    <property type="protein sequence ID" value="PRD52531.1"/>
    <property type="molecule type" value="Genomic_DNA"/>
</dbReference>
<protein>
    <submittedName>
        <fullName evidence="6">ABC transporter substrate-binding protein</fullName>
    </submittedName>
</protein>
<feature type="signal peptide" evidence="4">
    <location>
        <begin position="1"/>
        <end position="23"/>
    </location>
</feature>
<evidence type="ECO:0000259" key="5">
    <source>
        <dbReference type="Pfam" id="PF00496"/>
    </source>
</evidence>
<dbReference type="Gene3D" id="3.10.105.10">
    <property type="entry name" value="Dipeptide-binding Protein, Domain 3"/>
    <property type="match status" value="1"/>
</dbReference>
<dbReference type="AlphaFoldDB" id="A0A2S9JHP9"/>
<sequence>MKLPEKILSATILALGLSGSTMAVASAKTLIYCSEAAPDGFDAASTTSGATYDASARNVSNGLIKIKRGSTELEPGLAESWDISADGKEYTFHLRKGVKFQTTSYFTPTRDFNADDVIFTFDRQGNKANPYNGKGVWPQYNSYSFPSLISKIEKIDDHTVKFILTRPEATMIASLSLTFAVIQSKEYADKLLAEGKQDEFGQQPIGTGPYQFVDYQPDTAIRYTANPDYWGGKQKIDNLIIAVTPDASVRYQKLKAGECHVMAYPNPADLAEMKTDPAINLLQKEGLNIAFMAYNTLVAPFNDVRVRKAINMAVNKQAIIDAVYGSTGMVAVNAIPPGVWSYNAAVKDDAYDPAQSQKLLAEAGVKDLSMKIWAMPVQRPYMPNARRTAEMMQSDMAKVGIKAEIISYDWTEYLKRSLEKDRDGAVILGWTGGIADPDNFLAALLGCQAIGSGNRANWCNEDFEKLIQAAKLTTDQAERTKLYEQAQVVFKEQAPWLTIAHQIVQQPVSSKVKDFRVDPFGGNLFEDVDIDE</sequence>
<dbReference type="GO" id="GO:0043190">
    <property type="term" value="C:ATP-binding cassette (ABC) transporter complex"/>
    <property type="evidence" value="ECO:0007669"/>
    <property type="project" value="InterPro"/>
</dbReference>